<dbReference type="GeneID" id="29069267"/>
<dbReference type="OrthoDB" id="35716at10239"/>
<reference evidence="2" key="1">
    <citation type="submission" date="2016-06" db="EMBL/GenBank/DDBJ databases">
        <authorList>
            <person name="Berg J.A."/>
            <person name="Grossarth S.E."/>
            <person name="Jarvis T.M."/>
            <person name="Merrill B.D."/>
            <person name="Breakwell D.P."/>
            <person name="Hope S."/>
            <person name="Grose J.H."/>
        </authorList>
    </citation>
    <scope>NUCLEOTIDE SEQUENCE [LARGE SCALE GENOMIC DNA]</scope>
</reference>
<dbReference type="KEGG" id="vg:29069267"/>
<proteinExistence type="predicted"/>
<accession>A0A1B2ID68</accession>
<evidence type="ECO:0000313" key="2">
    <source>
        <dbReference type="Proteomes" id="UP000203302"/>
    </source>
</evidence>
<dbReference type="EMBL" id="KX397368">
    <property type="protein sequence ID" value="ANZ49227.1"/>
    <property type="molecule type" value="Genomic_DNA"/>
</dbReference>
<name>A0A1B2ID68_9CAUD</name>
<evidence type="ECO:0000313" key="1">
    <source>
        <dbReference type="EMBL" id="ANZ49227.1"/>
    </source>
</evidence>
<protein>
    <submittedName>
        <fullName evidence="1">Uncharacterized protein</fullName>
    </submittedName>
</protein>
<organism evidence="1 2">
    <name type="scientific">Erwinia phage vB_EamM_Huxley</name>
    <dbReference type="NCBI Taxonomy" id="1883373"/>
    <lineage>
        <taxon>Viruses</taxon>
        <taxon>Duplodnaviria</taxon>
        <taxon>Heunggongvirae</taxon>
        <taxon>Uroviricota</taxon>
        <taxon>Caudoviricetes</taxon>
        <taxon>Chimalliviridae</taxon>
        <taxon>Machinavirus</taxon>
        <taxon>Machinavirus machina</taxon>
    </lineage>
</organism>
<gene>
    <name evidence="1" type="ORF">HUXLEY_145</name>
</gene>
<dbReference type="Proteomes" id="UP000203302">
    <property type="component" value="Segment"/>
</dbReference>
<dbReference type="RefSeq" id="YP_009293113.1">
    <property type="nucleotide sequence ID" value="NC_031127.1"/>
</dbReference>
<sequence length="141" mass="15910">MNTVITLNDTIREVARRNPAALLSVVGMYAGTGRVNDIPVETLEAAIEKAHEAGRNTPVPNRENFDSDMAYNDQVNQLTIIKALATNLCYGFTADNIPDMIDEMYDRMESHEEVWDAYTAITVSTRRMEEAFMEKAKTELF</sequence>